<dbReference type="KEGG" id="ptx:ABW99_14435"/>
<dbReference type="SUPFAM" id="SSF54427">
    <property type="entry name" value="NTF2-like"/>
    <property type="match status" value="1"/>
</dbReference>
<dbReference type="STRING" id="445709.ABW99_14435"/>
<dbReference type="OrthoDB" id="8018097at2"/>
<feature type="domain" description="DUF4440" evidence="1">
    <location>
        <begin position="9"/>
        <end position="115"/>
    </location>
</feature>
<dbReference type="EMBL" id="CP011568">
    <property type="protein sequence ID" value="AKJ69228.1"/>
    <property type="molecule type" value="Genomic_DNA"/>
</dbReference>
<protein>
    <submittedName>
        <fullName evidence="2">DUF4440 domain-containing protein</fullName>
    </submittedName>
</protein>
<reference evidence="3" key="1">
    <citation type="submission" date="2015-06" db="EMBL/GenBank/DDBJ databases">
        <authorList>
            <person name="Lim Y.L."/>
            <person name="Ee R."/>
            <person name="Yong D."/>
            <person name="How K.Y."/>
            <person name="Yin W.F."/>
            <person name="Chan K.G."/>
        </authorList>
    </citation>
    <scope>NUCLEOTIDE SEQUENCE [LARGE SCALE GENOMIC DNA]</scope>
    <source>
        <strain evidence="3">DSM 25325</strain>
    </source>
</reference>
<dbReference type="InterPro" id="IPR032710">
    <property type="entry name" value="NTF2-like_dom_sf"/>
</dbReference>
<dbReference type="AlphaFoldDB" id="A0A0G3EQ71"/>
<name>A0A0G3EQ71_9BURK</name>
<dbReference type="PATRIC" id="fig|445709.3.peg.3059"/>
<accession>A0A0G3EQ71</accession>
<evidence type="ECO:0000259" key="1">
    <source>
        <dbReference type="Pfam" id="PF14534"/>
    </source>
</evidence>
<gene>
    <name evidence="2" type="ORF">ABW99_14435</name>
</gene>
<dbReference type="Proteomes" id="UP000036700">
    <property type="component" value="Chromosome"/>
</dbReference>
<dbReference type="Gene3D" id="3.10.450.50">
    <property type="match status" value="1"/>
</dbReference>
<evidence type="ECO:0000313" key="3">
    <source>
        <dbReference type="Proteomes" id="UP000036700"/>
    </source>
</evidence>
<dbReference type="RefSeq" id="WP_047215125.1">
    <property type="nucleotide sequence ID" value="NZ_CP011568.3"/>
</dbReference>
<keyword evidence="3" id="KW-1185">Reference proteome</keyword>
<sequence>MPVKNIDTVRALESARYAAMIEGDVEQLDAMLYDDLLYVHSNGKRETKEQFLGALSAGRRRYHDIEIQTQELREFGDTVLVTGKLRIELESATGPLSSLMTYIAVHVLQKNQWQLISWQATRMASE</sequence>
<dbReference type="InterPro" id="IPR027843">
    <property type="entry name" value="DUF4440"/>
</dbReference>
<organism evidence="2 3">
    <name type="scientific">Pandoraea thiooxydans</name>
    <dbReference type="NCBI Taxonomy" id="445709"/>
    <lineage>
        <taxon>Bacteria</taxon>
        <taxon>Pseudomonadati</taxon>
        <taxon>Pseudomonadota</taxon>
        <taxon>Betaproteobacteria</taxon>
        <taxon>Burkholderiales</taxon>
        <taxon>Burkholderiaceae</taxon>
        <taxon>Pandoraea</taxon>
    </lineage>
</organism>
<evidence type="ECO:0000313" key="2">
    <source>
        <dbReference type="EMBL" id="AKJ69228.1"/>
    </source>
</evidence>
<proteinExistence type="predicted"/>
<dbReference type="Pfam" id="PF14534">
    <property type="entry name" value="DUF4440"/>
    <property type="match status" value="1"/>
</dbReference>